<dbReference type="OrthoDB" id="3908708at2759"/>
<dbReference type="InterPro" id="IPR052072">
    <property type="entry name" value="Vascular_dev_regulator"/>
</dbReference>
<dbReference type="PANTHER" id="PTHR16027">
    <property type="entry name" value="DILUTE DOMAIN-CONTAINING PROTEIN YPR089W"/>
    <property type="match status" value="1"/>
</dbReference>
<accession>A0A2G8KP42</accession>
<proteinExistence type="predicted"/>
<comment type="caution">
    <text evidence="2">The sequence shown here is derived from an EMBL/GenBank/DDBJ whole genome shotgun (WGS) entry which is preliminary data.</text>
</comment>
<dbReference type="PANTHER" id="PTHR16027:SF9">
    <property type="entry name" value="RAS-ASSOCIATING AND DILUTE DOMAIN-CONTAINING PROTEIN"/>
    <property type="match status" value="1"/>
</dbReference>
<evidence type="ECO:0000313" key="3">
    <source>
        <dbReference type="Proteomes" id="UP000230750"/>
    </source>
</evidence>
<feature type="region of interest" description="Disordered" evidence="1">
    <location>
        <begin position="141"/>
        <end position="175"/>
    </location>
</feature>
<dbReference type="Proteomes" id="UP000230750">
    <property type="component" value="Unassembled WGS sequence"/>
</dbReference>
<dbReference type="STRING" id="307972.A0A2G8KP42"/>
<name>A0A2G8KP42_STIJA</name>
<feature type="compositionally biased region" description="Basic residues" evidence="1">
    <location>
        <begin position="239"/>
        <end position="250"/>
    </location>
</feature>
<feature type="compositionally biased region" description="Basic residues" evidence="1">
    <location>
        <begin position="403"/>
        <end position="412"/>
    </location>
</feature>
<evidence type="ECO:0000313" key="2">
    <source>
        <dbReference type="EMBL" id="PIK49786.1"/>
    </source>
</evidence>
<feature type="compositionally biased region" description="Acidic residues" evidence="1">
    <location>
        <begin position="298"/>
        <end position="308"/>
    </location>
</feature>
<feature type="compositionally biased region" description="Basic and acidic residues" evidence="1">
    <location>
        <begin position="387"/>
        <end position="399"/>
    </location>
</feature>
<feature type="compositionally biased region" description="Low complexity" evidence="1">
    <location>
        <begin position="331"/>
        <end position="346"/>
    </location>
</feature>
<organism evidence="2 3">
    <name type="scientific">Stichopus japonicus</name>
    <name type="common">Sea cucumber</name>
    <dbReference type="NCBI Taxonomy" id="307972"/>
    <lineage>
        <taxon>Eukaryota</taxon>
        <taxon>Metazoa</taxon>
        <taxon>Echinodermata</taxon>
        <taxon>Eleutherozoa</taxon>
        <taxon>Echinozoa</taxon>
        <taxon>Holothuroidea</taxon>
        <taxon>Aspidochirotacea</taxon>
        <taxon>Aspidochirotida</taxon>
        <taxon>Stichopodidae</taxon>
        <taxon>Apostichopus</taxon>
    </lineage>
</organism>
<feature type="compositionally biased region" description="Basic and acidic residues" evidence="1">
    <location>
        <begin position="257"/>
        <end position="266"/>
    </location>
</feature>
<keyword evidence="3" id="KW-1185">Reference proteome</keyword>
<evidence type="ECO:0000256" key="1">
    <source>
        <dbReference type="SAM" id="MobiDB-lite"/>
    </source>
</evidence>
<gene>
    <name evidence="2" type="ORF">BSL78_13339</name>
</gene>
<feature type="region of interest" description="Disordered" evidence="1">
    <location>
        <begin position="226"/>
        <end position="278"/>
    </location>
</feature>
<feature type="region of interest" description="Disordered" evidence="1">
    <location>
        <begin position="294"/>
        <end position="354"/>
    </location>
</feature>
<feature type="region of interest" description="Disordered" evidence="1">
    <location>
        <begin position="370"/>
        <end position="417"/>
    </location>
</feature>
<reference evidence="2 3" key="1">
    <citation type="journal article" date="2017" name="PLoS Biol.">
        <title>The sea cucumber genome provides insights into morphological evolution and visceral regeneration.</title>
        <authorList>
            <person name="Zhang X."/>
            <person name="Sun L."/>
            <person name="Yuan J."/>
            <person name="Sun Y."/>
            <person name="Gao Y."/>
            <person name="Zhang L."/>
            <person name="Li S."/>
            <person name="Dai H."/>
            <person name="Hamel J.F."/>
            <person name="Liu C."/>
            <person name="Yu Y."/>
            <person name="Liu S."/>
            <person name="Lin W."/>
            <person name="Guo K."/>
            <person name="Jin S."/>
            <person name="Xu P."/>
            <person name="Storey K.B."/>
            <person name="Huan P."/>
            <person name="Zhang T."/>
            <person name="Zhou Y."/>
            <person name="Zhang J."/>
            <person name="Lin C."/>
            <person name="Li X."/>
            <person name="Xing L."/>
            <person name="Huo D."/>
            <person name="Sun M."/>
            <person name="Wang L."/>
            <person name="Mercier A."/>
            <person name="Li F."/>
            <person name="Yang H."/>
            <person name="Xiang J."/>
        </authorList>
    </citation>
    <scope>NUCLEOTIDE SEQUENCE [LARGE SCALE GENOMIC DNA]</scope>
    <source>
        <strain evidence="2">Shaxun</strain>
        <tissue evidence="2">Muscle</tissue>
    </source>
</reference>
<dbReference type="AlphaFoldDB" id="A0A2G8KP42"/>
<feature type="compositionally biased region" description="Basic and acidic residues" evidence="1">
    <location>
        <begin position="149"/>
        <end position="160"/>
    </location>
</feature>
<sequence length="438" mass="48465">MDKGLDGQIHFLQTMSSAADLLATPKIQLMQATWSSLRSDFSSLRPAQLHQLLSKYELSNSKKSPTGWTPIGEDVETVTQRETILETFDDHPPLTLPSEISKLDLYAFHNLPSFHRFLEYLRQDLPFVHVYQGVSRVSSRRQSQASNKSFKDQSIRKEFSPEPLKVKSPSPAKPETCKTHIYASVKFDEKSGVIKVDCNDNESDVKSPPPGLSKVSEDVSFEAKILDEKTVPPAPSKSGSKKFRKHKNRNKNPSSIKKTDKKKDGQHAQLKPVSSEEEASNLLQAYFSGVSGGYFDSIPEEEDDESSGVEDFPLLDDVPVSPSFKGKGKPVSSSDEAVASSEGSSGIKEEYHDTAVENFDPVKYAVGTTNNKAACQRSDSDQSSVSKSEKPSSSKDTKPSKTSSKRHRRGRRTSLDDVFVVDLVPENDQLGIRFADGM</sequence>
<feature type="non-terminal residue" evidence="2">
    <location>
        <position position="438"/>
    </location>
</feature>
<protein>
    <submittedName>
        <fullName evidence="2">Putative ras-associating and dilute domain-containing protein</fullName>
    </submittedName>
</protein>
<dbReference type="EMBL" id="MRZV01000447">
    <property type="protein sequence ID" value="PIK49786.1"/>
    <property type="molecule type" value="Genomic_DNA"/>
</dbReference>
<dbReference type="GO" id="GO:0051020">
    <property type="term" value="F:GTPase binding"/>
    <property type="evidence" value="ECO:0007669"/>
    <property type="project" value="TreeGrafter"/>
</dbReference>